<dbReference type="Proteomes" id="UP001597241">
    <property type="component" value="Unassembled WGS sequence"/>
</dbReference>
<organism evidence="1 2">
    <name type="scientific">Lutibacter holmesii</name>
    <dbReference type="NCBI Taxonomy" id="1137985"/>
    <lineage>
        <taxon>Bacteria</taxon>
        <taxon>Pseudomonadati</taxon>
        <taxon>Bacteroidota</taxon>
        <taxon>Flavobacteriia</taxon>
        <taxon>Flavobacteriales</taxon>
        <taxon>Flavobacteriaceae</taxon>
        <taxon>Lutibacter</taxon>
    </lineage>
</organism>
<accession>A0ABW3WMA6</accession>
<keyword evidence="2" id="KW-1185">Reference proteome</keyword>
<gene>
    <name evidence="1" type="ORF">ACFQ5N_02080</name>
</gene>
<name>A0ABW3WMA6_9FLAO</name>
<comment type="caution">
    <text evidence="1">The sequence shown here is derived from an EMBL/GenBank/DDBJ whole genome shotgun (WGS) entry which is preliminary data.</text>
</comment>
<proteinExistence type="predicted"/>
<dbReference type="RefSeq" id="WP_386807312.1">
    <property type="nucleotide sequence ID" value="NZ_JBHTMV010000002.1"/>
</dbReference>
<protein>
    <recommendedName>
        <fullName evidence="3">DUF2357 domain-containing protein</fullName>
    </recommendedName>
</protein>
<reference evidence="2" key="1">
    <citation type="journal article" date="2019" name="Int. J. Syst. Evol. Microbiol.">
        <title>The Global Catalogue of Microorganisms (GCM) 10K type strain sequencing project: providing services to taxonomists for standard genome sequencing and annotation.</title>
        <authorList>
            <consortium name="The Broad Institute Genomics Platform"/>
            <consortium name="The Broad Institute Genome Sequencing Center for Infectious Disease"/>
            <person name="Wu L."/>
            <person name="Ma J."/>
        </authorList>
    </citation>
    <scope>NUCLEOTIDE SEQUENCE [LARGE SCALE GENOMIC DNA]</scope>
    <source>
        <strain evidence="2">CCUG 62221</strain>
    </source>
</reference>
<evidence type="ECO:0008006" key="3">
    <source>
        <dbReference type="Google" id="ProtNLM"/>
    </source>
</evidence>
<sequence>MIVFDRILNKDIRISEIEIPAILGRYIFKSDQSTIRLNDCQIKKQDFLVPCKYNEGTLKIKSDKSKLLFHENELLNEDVSTLIKHTLFDVSDELEITDDILGLKDINTLLRNFDERLEVSEFELFLQKKLFHIEEVCREPSYYLKREITKLNVARAKRIPVKAINYLAAHTEDWSRRRIRSVEPRKILTEIVDYDLEIYENQITASFIDKLLVYFSHRMVNEIDVIDSFIVNIERIIESRKRINSTEKIYWYKKLDRDYSKLAKAVESVEKSRMKIEKIKDFISSIQMRLFGLLKSDMYLANSNNKSIISQKLKRTNLFDNHQHYRFIKIIWDKYYQKELLNCSEKSEENQEVVKSFIDYSWVLIFRALFQIGYSKIKKLNNFSYVLTNETIPHILIKIAKNAQQIIEVVINGNEKLTFVPIPSTKDSLKVYPGRIKNKYYFSIVGSKSREDILRISPTDINSEEQISNLLFKYILRSYANAYLFKLNSQSISNFEILNSWLKNNRSLILDKGKNGKIDFWLNRKLNKFEIKELDTIITEQNQNLSARTEIRSKQLLNLKEIEEELKIKSKEHFETYEVCISCSINNQSNITPNYEGGFRYKCNNRGCEVGYGFTEKNIFYNVPDYDKIKNNLSKTRNEINEGILLNAFGFEYI</sequence>
<evidence type="ECO:0000313" key="2">
    <source>
        <dbReference type="Proteomes" id="UP001597241"/>
    </source>
</evidence>
<dbReference type="EMBL" id="JBHTMV010000002">
    <property type="protein sequence ID" value="MFD1292612.1"/>
    <property type="molecule type" value="Genomic_DNA"/>
</dbReference>
<evidence type="ECO:0000313" key="1">
    <source>
        <dbReference type="EMBL" id="MFD1292612.1"/>
    </source>
</evidence>